<comment type="pathway">
    <text evidence="3 9">Amino-acid biosynthesis; L-histidine biosynthesis; L-histidine from 5-phospho-alpha-D-ribose 1-diphosphate: step 4/9.</text>
</comment>
<comment type="subcellular location">
    <subcellularLocation>
        <location evidence="2 9">Cytoplasm</location>
    </subcellularLocation>
</comment>
<keyword evidence="5 9" id="KW-0963">Cytoplasm</keyword>
<evidence type="ECO:0000256" key="4">
    <source>
        <dbReference type="ARBA" id="ARBA00009667"/>
    </source>
</evidence>
<reference evidence="12" key="1">
    <citation type="journal article" date="2019" name="Int. J. Syst. Evol. Microbiol.">
        <title>The Global Catalogue of Microorganisms (GCM) 10K type strain sequencing project: providing services to taxonomists for standard genome sequencing and annotation.</title>
        <authorList>
            <consortium name="The Broad Institute Genomics Platform"/>
            <consortium name="The Broad Institute Genome Sequencing Center for Infectious Disease"/>
            <person name="Wu L."/>
            <person name="Ma J."/>
        </authorList>
    </citation>
    <scope>NUCLEOTIDE SEQUENCE [LARGE SCALE GENOMIC DNA]</scope>
    <source>
        <strain evidence="12">CGMCC 1.12766</strain>
    </source>
</reference>
<dbReference type="CDD" id="cd04732">
    <property type="entry name" value="HisA"/>
    <property type="match status" value="1"/>
</dbReference>
<proteinExistence type="inferred from homology"/>
<keyword evidence="6 9" id="KW-0028">Amino-acid biosynthesis</keyword>
<evidence type="ECO:0000256" key="1">
    <source>
        <dbReference type="ARBA" id="ARBA00000901"/>
    </source>
</evidence>
<evidence type="ECO:0000256" key="8">
    <source>
        <dbReference type="ARBA" id="ARBA00023235"/>
    </source>
</evidence>
<comment type="caution">
    <text evidence="11">The sequence shown here is derived from an EMBL/GenBank/DDBJ whole genome shotgun (WGS) entry which is preliminary data.</text>
</comment>
<dbReference type="Gene3D" id="3.20.20.70">
    <property type="entry name" value="Aldolase class I"/>
    <property type="match status" value="1"/>
</dbReference>
<keyword evidence="8 9" id="KW-0413">Isomerase</keyword>
<evidence type="ECO:0000256" key="7">
    <source>
        <dbReference type="ARBA" id="ARBA00023102"/>
    </source>
</evidence>
<dbReference type="Proteomes" id="UP000648722">
    <property type="component" value="Unassembled WGS sequence"/>
</dbReference>
<dbReference type="InterPro" id="IPR044524">
    <property type="entry name" value="Isoase_HisA-like"/>
</dbReference>
<evidence type="ECO:0000256" key="10">
    <source>
        <dbReference type="RuleBase" id="RU003657"/>
    </source>
</evidence>
<dbReference type="InterPro" id="IPR011060">
    <property type="entry name" value="RibuloseP-bd_barrel"/>
</dbReference>
<dbReference type="EC" id="5.3.1.16" evidence="9"/>
<protein>
    <recommendedName>
        <fullName evidence="9">1-(5-phosphoribosyl)-5-[(5-phosphoribosylamino)methylideneamino] imidazole-4-carboxamide isomerase</fullName>
        <ecNumber evidence="9">5.3.1.16</ecNumber>
    </recommendedName>
    <alternativeName>
        <fullName evidence="9">Phosphoribosylformimino-5-aminoimidazole carboxamide ribotide isomerase</fullName>
    </alternativeName>
</protein>
<dbReference type="PANTHER" id="PTHR43090:SF2">
    <property type="entry name" value="1-(5-PHOSPHORIBOSYL)-5-[(5-PHOSPHORIBOSYLAMINO)METHYLIDENEAMINO] IMIDAZOLE-4-CARBOXAMIDE ISOMERASE"/>
    <property type="match status" value="1"/>
</dbReference>
<dbReference type="InterPro" id="IPR013785">
    <property type="entry name" value="Aldolase_TIM"/>
</dbReference>
<evidence type="ECO:0000313" key="11">
    <source>
        <dbReference type="EMBL" id="GGH02193.1"/>
    </source>
</evidence>
<evidence type="ECO:0000256" key="3">
    <source>
        <dbReference type="ARBA" id="ARBA00005133"/>
    </source>
</evidence>
<comment type="similarity">
    <text evidence="4 9 10">Belongs to the HisA/HisF family.</text>
</comment>
<dbReference type="GO" id="GO:0016853">
    <property type="term" value="F:isomerase activity"/>
    <property type="evidence" value="ECO:0007669"/>
    <property type="project" value="UniProtKB-KW"/>
</dbReference>
<evidence type="ECO:0000256" key="5">
    <source>
        <dbReference type="ARBA" id="ARBA00022490"/>
    </source>
</evidence>
<evidence type="ECO:0000313" key="12">
    <source>
        <dbReference type="Proteomes" id="UP000648722"/>
    </source>
</evidence>
<keyword evidence="12" id="KW-1185">Reference proteome</keyword>
<sequence length="240" mass="25325">MKLYPAIDVLEGRVVRLAKGDFAAVTDYGGDPAAVARSYLEAGAEWLHLVDLSGARDGRRRQLSLVESVAATGIKVQTGGGVRTGQDIESLLASGASRVVIGSLAVTDPGKVSGWLVRYGAEAIAAAFDVRMKGDIPVPVVKGWTEEAGITLGELLQAYQRHGLRHALATDTGRDGMLEGINIALYQNLVTARPEIAWQASGGVASLEDIRQAKALKMGGVIIGRALFEGRFTLEEALAC</sequence>
<dbReference type="RefSeq" id="WP_188452243.1">
    <property type="nucleotide sequence ID" value="NZ_BMFS01000007.1"/>
</dbReference>
<dbReference type="Pfam" id="PF00977">
    <property type="entry name" value="His_biosynth"/>
    <property type="match status" value="1"/>
</dbReference>
<keyword evidence="7 9" id="KW-0368">Histidine biosynthesis</keyword>
<feature type="active site" description="Proton donor" evidence="9">
    <location>
        <position position="129"/>
    </location>
</feature>
<dbReference type="EMBL" id="BMFS01000007">
    <property type="protein sequence ID" value="GGH02193.1"/>
    <property type="molecule type" value="Genomic_DNA"/>
</dbReference>
<dbReference type="InterPro" id="IPR023016">
    <property type="entry name" value="HisA/PriA"/>
</dbReference>
<dbReference type="HAMAP" id="MF_01014">
    <property type="entry name" value="HisA"/>
    <property type="match status" value="1"/>
</dbReference>
<feature type="active site" description="Proton acceptor" evidence="9">
    <location>
        <position position="8"/>
    </location>
</feature>
<dbReference type="InterPro" id="IPR006062">
    <property type="entry name" value="His_biosynth"/>
</dbReference>
<organism evidence="11 12">
    <name type="scientific">Glycocaulis albus</name>
    <dbReference type="NCBI Taxonomy" id="1382801"/>
    <lineage>
        <taxon>Bacteria</taxon>
        <taxon>Pseudomonadati</taxon>
        <taxon>Pseudomonadota</taxon>
        <taxon>Alphaproteobacteria</taxon>
        <taxon>Maricaulales</taxon>
        <taxon>Maricaulaceae</taxon>
        <taxon>Glycocaulis</taxon>
    </lineage>
</organism>
<dbReference type="PANTHER" id="PTHR43090">
    <property type="entry name" value="1-(5-PHOSPHORIBOSYL)-5-[(5-PHOSPHORIBOSYLAMINO)METHYLIDENEAMINO] IMIDAZOLE-4-CARBOXAMIDE ISOMERASE"/>
    <property type="match status" value="1"/>
</dbReference>
<evidence type="ECO:0000256" key="6">
    <source>
        <dbReference type="ARBA" id="ARBA00022605"/>
    </source>
</evidence>
<accession>A0ABQ1XSV1</accession>
<dbReference type="SUPFAM" id="SSF51366">
    <property type="entry name" value="Ribulose-phoshate binding barrel"/>
    <property type="match status" value="1"/>
</dbReference>
<evidence type="ECO:0000256" key="2">
    <source>
        <dbReference type="ARBA" id="ARBA00004496"/>
    </source>
</evidence>
<comment type="catalytic activity">
    <reaction evidence="1 9">
        <text>1-(5-phospho-beta-D-ribosyl)-5-[(5-phospho-beta-D-ribosylamino)methylideneamino]imidazole-4-carboxamide = 5-[(5-phospho-1-deoxy-D-ribulos-1-ylimino)methylamino]-1-(5-phospho-beta-D-ribosyl)imidazole-4-carboxamide</text>
        <dbReference type="Rhea" id="RHEA:15469"/>
        <dbReference type="ChEBI" id="CHEBI:58435"/>
        <dbReference type="ChEBI" id="CHEBI:58525"/>
        <dbReference type="EC" id="5.3.1.16"/>
    </reaction>
</comment>
<gene>
    <name evidence="9 11" type="primary">hisA</name>
    <name evidence="11" type="ORF">GCM10007420_18010</name>
</gene>
<evidence type="ECO:0000256" key="9">
    <source>
        <dbReference type="HAMAP-Rule" id="MF_01014"/>
    </source>
</evidence>
<name>A0ABQ1XSV1_9PROT</name>